<name>A0AAJ5U8S6_9GAMM</name>
<dbReference type="Proteomes" id="UP001211544">
    <property type="component" value="Chromosome"/>
</dbReference>
<dbReference type="RefSeq" id="WP_269949295.1">
    <property type="nucleotide sequence ID" value="NZ_CP104758.1"/>
</dbReference>
<protein>
    <submittedName>
        <fullName evidence="1">Uncharacterized protein</fullName>
    </submittedName>
</protein>
<reference evidence="1 2" key="1">
    <citation type="journal article" date="2022" name="J Glob Antimicrob Resist">
        <title>First complete genome of a multidrug resistant strain of the novel human pathogen Kalamiella piersonii (GABEKP28) identified in human saliva.</title>
        <authorList>
            <person name="McDonagh F."/>
            <person name="Singh N.K."/>
            <person name="Venkateswaran K."/>
            <person name="Lonappan A.M."/>
            <person name="Hallahan B."/>
            <person name="Tuohy A."/>
            <person name="Burke L."/>
            <person name="Kovarova A."/>
            <person name="Miliotis G."/>
        </authorList>
    </citation>
    <scope>NUCLEOTIDE SEQUENCE [LARGE SCALE GENOMIC DNA]</scope>
    <source>
        <strain evidence="1 2">GABEKP28</strain>
    </source>
</reference>
<proteinExistence type="predicted"/>
<sequence>MVSFKNINLPASLAWTKAQRRRDNGYLPEICTINARLLKPVVKVCKNPAQSFTPAVDKRIFLLRLLTTLPRSSGAGRRNNVAIDANSPSMALTL</sequence>
<dbReference type="KEGG" id="kpie:N5580_12865"/>
<gene>
    <name evidence="1" type="ORF">N5580_12865</name>
</gene>
<evidence type="ECO:0000313" key="2">
    <source>
        <dbReference type="Proteomes" id="UP001211544"/>
    </source>
</evidence>
<accession>A0AAJ5U8S6</accession>
<organism evidence="1 2">
    <name type="scientific">Pantoea piersonii</name>
    <dbReference type="NCBI Taxonomy" id="2364647"/>
    <lineage>
        <taxon>Bacteria</taxon>
        <taxon>Pseudomonadati</taxon>
        <taxon>Pseudomonadota</taxon>
        <taxon>Gammaproteobacteria</taxon>
        <taxon>Enterobacterales</taxon>
        <taxon>Erwiniaceae</taxon>
        <taxon>Pantoea</taxon>
    </lineage>
</organism>
<dbReference type="EMBL" id="CP104758">
    <property type="protein sequence ID" value="WBG89978.1"/>
    <property type="molecule type" value="Genomic_DNA"/>
</dbReference>
<dbReference type="AlphaFoldDB" id="A0AAJ5U8S6"/>
<keyword evidence="2" id="KW-1185">Reference proteome</keyword>
<evidence type="ECO:0000313" key="1">
    <source>
        <dbReference type="EMBL" id="WBG89978.1"/>
    </source>
</evidence>